<name>A0ACC6ANF5_NITWI</name>
<organism evidence="1 2">
    <name type="scientific">Nitrobacter winogradskyi</name>
    <name type="common">Nitrobacter agilis</name>
    <dbReference type="NCBI Taxonomy" id="913"/>
    <lineage>
        <taxon>Bacteria</taxon>
        <taxon>Pseudomonadati</taxon>
        <taxon>Pseudomonadota</taxon>
        <taxon>Alphaproteobacteria</taxon>
        <taxon>Hyphomicrobiales</taxon>
        <taxon>Nitrobacteraceae</taxon>
        <taxon>Nitrobacter</taxon>
    </lineage>
</organism>
<evidence type="ECO:0000313" key="1">
    <source>
        <dbReference type="EMBL" id="MCP2001299.1"/>
    </source>
</evidence>
<sequence>MINRKVADRAHLLFRYPSDLSDAEWVLVAPMIPPARRGGRHRSVDVREVLNAIFYVLSTGCELCGILGDEIDQAAW</sequence>
<comment type="caution">
    <text evidence="1">The sequence shown here is derived from an EMBL/GenBank/DDBJ whole genome shotgun (WGS) entry which is preliminary data.</text>
</comment>
<evidence type="ECO:0000313" key="2">
    <source>
        <dbReference type="Proteomes" id="UP001205486"/>
    </source>
</evidence>
<dbReference type="EMBL" id="JALJZS010000006">
    <property type="protein sequence ID" value="MCP2001299.1"/>
    <property type="molecule type" value="Genomic_DNA"/>
</dbReference>
<dbReference type="Proteomes" id="UP001205486">
    <property type="component" value="Unassembled WGS sequence"/>
</dbReference>
<accession>A0ACC6ANF5</accession>
<proteinExistence type="predicted"/>
<gene>
    <name evidence="1" type="ORF">J2S34_003785</name>
</gene>
<protein>
    <submittedName>
        <fullName evidence="1">Transposase</fullName>
    </submittedName>
</protein>
<keyword evidence="2" id="KW-1185">Reference proteome</keyword>
<reference evidence="1" key="1">
    <citation type="submission" date="2022-03" db="EMBL/GenBank/DDBJ databases">
        <title>Interactions between chemoautotrophic and heterotrophic bacteria.</title>
        <authorList>
            <person name="Santoro A."/>
        </authorList>
    </citation>
    <scope>NUCLEOTIDE SEQUENCE</scope>
    <source>
        <strain evidence="1">Nb-106</strain>
    </source>
</reference>